<evidence type="ECO:0000259" key="10">
    <source>
        <dbReference type="Pfam" id="PF01467"/>
    </source>
</evidence>
<dbReference type="GO" id="GO:0005737">
    <property type="term" value="C:cytoplasm"/>
    <property type="evidence" value="ECO:0007669"/>
    <property type="project" value="UniProtKB-SubCell"/>
</dbReference>
<dbReference type="InterPro" id="IPR004821">
    <property type="entry name" value="Cyt_trans-like"/>
</dbReference>
<dbReference type="GO" id="GO:0015937">
    <property type="term" value="P:coenzyme A biosynthetic process"/>
    <property type="evidence" value="ECO:0007669"/>
    <property type="project" value="UniProtKB-UniRule"/>
</dbReference>
<feature type="site" description="Transition state stabilizer" evidence="9">
    <location>
        <position position="17"/>
    </location>
</feature>
<keyword evidence="12" id="KW-1185">Reference proteome</keyword>
<comment type="subcellular location">
    <subcellularLocation>
        <location evidence="9">Cytoplasm</location>
    </subcellularLocation>
</comment>
<name>A0AA36Y6K7_9FIRM</name>
<dbReference type="RefSeq" id="WP_009532117.1">
    <property type="nucleotide sequence ID" value="NZ_JH590861.1"/>
</dbReference>
<keyword evidence="2 9" id="KW-0808">Transferase</keyword>
<gene>
    <name evidence="9" type="primary">coaD</name>
    <name evidence="11" type="ORF">HMPREF9623_00282</name>
</gene>
<dbReference type="InterPro" id="IPR014729">
    <property type="entry name" value="Rossmann-like_a/b/a_fold"/>
</dbReference>
<feature type="binding site" evidence="9">
    <location>
        <position position="98"/>
    </location>
    <ligand>
        <name>ATP</name>
        <dbReference type="ChEBI" id="CHEBI:30616"/>
    </ligand>
</feature>
<dbReference type="SUPFAM" id="SSF52374">
    <property type="entry name" value="Nucleotidylyl transferase"/>
    <property type="match status" value="1"/>
</dbReference>
<dbReference type="GO" id="GO:0005524">
    <property type="term" value="F:ATP binding"/>
    <property type="evidence" value="ECO:0007669"/>
    <property type="project" value="UniProtKB-KW"/>
</dbReference>
<dbReference type="NCBIfam" id="TIGR00125">
    <property type="entry name" value="cyt_tran_rel"/>
    <property type="match status" value="1"/>
</dbReference>
<feature type="binding site" evidence="9">
    <location>
        <position position="41"/>
    </location>
    <ligand>
        <name>substrate</name>
    </ligand>
</feature>
<evidence type="ECO:0000256" key="7">
    <source>
        <dbReference type="ARBA" id="ARBA00022993"/>
    </source>
</evidence>
<dbReference type="AlphaFoldDB" id="A0AA36Y6K7"/>
<dbReference type="Pfam" id="PF01467">
    <property type="entry name" value="CTP_transf_like"/>
    <property type="match status" value="1"/>
</dbReference>
<dbReference type="EC" id="2.7.7.3" evidence="9"/>
<dbReference type="HAMAP" id="MF_00151">
    <property type="entry name" value="PPAT_bact"/>
    <property type="match status" value="1"/>
</dbReference>
<protein>
    <recommendedName>
        <fullName evidence="9">Phosphopantetheine adenylyltransferase</fullName>
        <ecNumber evidence="9">2.7.7.3</ecNumber>
    </recommendedName>
    <alternativeName>
        <fullName evidence="9">Dephospho-CoA pyrophosphorylase</fullName>
    </alternativeName>
    <alternativeName>
        <fullName evidence="9">Pantetheine-phosphate adenylyltransferase</fullName>
        <shortName evidence="9">PPAT</shortName>
    </alternativeName>
</protein>
<feature type="binding site" evidence="9">
    <location>
        <begin position="9"/>
        <end position="10"/>
    </location>
    <ligand>
        <name>ATP</name>
        <dbReference type="ChEBI" id="CHEBI:30616"/>
    </ligand>
</feature>
<keyword evidence="4 9" id="KW-0547">Nucleotide-binding</keyword>
<comment type="subunit">
    <text evidence="9">Homohexamer.</text>
</comment>
<dbReference type="PANTHER" id="PTHR21342">
    <property type="entry name" value="PHOSPHOPANTETHEINE ADENYLYLTRANSFERASE"/>
    <property type="match status" value="1"/>
</dbReference>
<comment type="function">
    <text evidence="9">Reversibly transfers an adenylyl group from ATP to 4'-phosphopantetheine, yielding dephospho-CoA (dPCoA) and pyrophosphate.</text>
</comment>
<dbReference type="GO" id="GO:0004595">
    <property type="term" value="F:pantetheine-phosphate adenylyltransferase activity"/>
    <property type="evidence" value="ECO:0007669"/>
    <property type="project" value="UniProtKB-UniRule"/>
</dbReference>
<feature type="binding site" evidence="9">
    <location>
        <begin position="123"/>
        <end position="129"/>
    </location>
    <ligand>
        <name>ATP</name>
        <dbReference type="ChEBI" id="CHEBI:30616"/>
    </ligand>
</feature>
<evidence type="ECO:0000256" key="3">
    <source>
        <dbReference type="ARBA" id="ARBA00022695"/>
    </source>
</evidence>
<evidence type="ECO:0000256" key="5">
    <source>
        <dbReference type="ARBA" id="ARBA00022840"/>
    </source>
</evidence>
<dbReference type="Proteomes" id="UP000018466">
    <property type="component" value="Unassembled WGS sequence"/>
</dbReference>
<comment type="cofactor">
    <cofactor evidence="9">
        <name>Mg(2+)</name>
        <dbReference type="ChEBI" id="CHEBI:18420"/>
    </cofactor>
</comment>
<sequence length="169" mass="18591">MTTAVYPGSFDPVTNGHLDIIKRASEMFDHLIIAVLNNKAKSPLFTTAERVTMLCEITAGIKNIEVESFDGLSIKYCHEKGAQVMVRGLRAVTDFEYELQIAQTNRVIAPDIDTVFLTTNLKYSYLSSSIVKEIAAYQGDISAFVDSRVAAKIMEKYSHSQNCGSGAKA</sequence>
<keyword evidence="5 9" id="KW-0067">ATP-binding</keyword>
<feature type="binding site" evidence="9">
    <location>
        <position position="9"/>
    </location>
    <ligand>
        <name>substrate</name>
    </ligand>
</feature>
<dbReference type="PANTHER" id="PTHR21342:SF1">
    <property type="entry name" value="PHOSPHOPANTETHEINE ADENYLYLTRANSFERASE"/>
    <property type="match status" value="1"/>
</dbReference>
<reference evidence="11 12" key="1">
    <citation type="submission" date="2011-10" db="EMBL/GenBank/DDBJ databases">
        <title>The Genome Sequence of Lachnospiraceae bacterium ACC2.</title>
        <authorList>
            <consortium name="The Broad Institute Genome Sequencing Platform"/>
            <person name="Earl A."/>
            <person name="Ward D."/>
            <person name="Feldgarden M."/>
            <person name="Gevers D."/>
            <person name="Sizova M."/>
            <person name="Hazen A."/>
            <person name="Epstein S."/>
            <person name="Young S.K."/>
            <person name="Zeng Q."/>
            <person name="Gargeya S."/>
            <person name="Fitzgerald M."/>
            <person name="Haas B."/>
            <person name="Abouelleil A."/>
            <person name="Alvarado L."/>
            <person name="Arachchi H.M."/>
            <person name="Berlin A."/>
            <person name="Brown A."/>
            <person name="Chapman S.B."/>
            <person name="Chen Z."/>
            <person name="Dunbar C."/>
            <person name="Freedman E."/>
            <person name="Gearin G."/>
            <person name="Goldberg J."/>
            <person name="Griggs A."/>
            <person name="Gujja S."/>
            <person name="Heiman D."/>
            <person name="Howarth C."/>
            <person name="Larson L."/>
            <person name="Lui A."/>
            <person name="MacDonald P.J.P."/>
            <person name="Montmayeur A."/>
            <person name="Murphy C."/>
            <person name="Neiman D."/>
            <person name="Pearson M."/>
            <person name="Priest M."/>
            <person name="Roberts A."/>
            <person name="Saif S."/>
            <person name="Shea T."/>
            <person name="Shenoy N."/>
            <person name="Sisk P."/>
            <person name="Stolte C."/>
            <person name="Sykes S."/>
            <person name="Wortman J."/>
            <person name="Nusbaum C."/>
            <person name="Birren B."/>
        </authorList>
    </citation>
    <scope>NUCLEOTIDE SEQUENCE [LARGE SCALE GENOMIC DNA]</scope>
    <source>
        <strain evidence="11 12">ACC2</strain>
    </source>
</reference>
<dbReference type="EMBL" id="AGEL01000003">
    <property type="protein sequence ID" value="EHO18098.1"/>
    <property type="molecule type" value="Genomic_DNA"/>
</dbReference>
<dbReference type="InterPro" id="IPR001980">
    <property type="entry name" value="PPAT"/>
</dbReference>
<evidence type="ECO:0000313" key="12">
    <source>
        <dbReference type="Proteomes" id="UP000018466"/>
    </source>
</evidence>
<keyword evidence="6 9" id="KW-0460">Magnesium</keyword>
<evidence type="ECO:0000256" key="8">
    <source>
        <dbReference type="ARBA" id="ARBA00029346"/>
    </source>
</evidence>
<evidence type="ECO:0000256" key="1">
    <source>
        <dbReference type="ARBA" id="ARBA00022490"/>
    </source>
</evidence>
<feature type="binding site" evidence="9">
    <location>
        <position position="17"/>
    </location>
    <ligand>
        <name>ATP</name>
        <dbReference type="ChEBI" id="CHEBI:30616"/>
    </ligand>
</feature>
<proteinExistence type="inferred from homology"/>
<feature type="domain" description="Cytidyltransferase-like" evidence="10">
    <location>
        <begin position="5"/>
        <end position="133"/>
    </location>
</feature>
<comment type="similarity">
    <text evidence="9">Belongs to the bacterial CoaD family.</text>
</comment>
<dbReference type="NCBIfam" id="TIGR01510">
    <property type="entry name" value="coaD_prev_kdtB"/>
    <property type="match status" value="1"/>
</dbReference>
<evidence type="ECO:0000313" key="11">
    <source>
        <dbReference type="EMBL" id="EHO18098.1"/>
    </source>
</evidence>
<dbReference type="GeneID" id="86940078"/>
<feature type="binding site" evidence="9">
    <location>
        <begin position="88"/>
        <end position="90"/>
    </location>
    <ligand>
        <name>ATP</name>
        <dbReference type="ChEBI" id="CHEBI:30616"/>
    </ligand>
</feature>
<comment type="pathway">
    <text evidence="9">Cofactor biosynthesis; coenzyme A biosynthesis; CoA from (R)-pantothenate: step 4/5.</text>
</comment>
<comment type="catalytic activity">
    <reaction evidence="8 9">
        <text>(R)-4'-phosphopantetheine + ATP + H(+) = 3'-dephospho-CoA + diphosphate</text>
        <dbReference type="Rhea" id="RHEA:19801"/>
        <dbReference type="ChEBI" id="CHEBI:15378"/>
        <dbReference type="ChEBI" id="CHEBI:30616"/>
        <dbReference type="ChEBI" id="CHEBI:33019"/>
        <dbReference type="ChEBI" id="CHEBI:57328"/>
        <dbReference type="ChEBI" id="CHEBI:61723"/>
        <dbReference type="EC" id="2.7.7.3"/>
    </reaction>
</comment>
<keyword evidence="3 9" id="KW-0548">Nucleotidyltransferase</keyword>
<feature type="binding site" evidence="9">
    <location>
        <position position="73"/>
    </location>
    <ligand>
        <name>substrate</name>
    </ligand>
</feature>
<evidence type="ECO:0000256" key="4">
    <source>
        <dbReference type="ARBA" id="ARBA00022741"/>
    </source>
</evidence>
<evidence type="ECO:0000256" key="6">
    <source>
        <dbReference type="ARBA" id="ARBA00022842"/>
    </source>
</evidence>
<evidence type="ECO:0000256" key="2">
    <source>
        <dbReference type="ARBA" id="ARBA00022679"/>
    </source>
</evidence>
<organism evidence="11 12">
    <name type="scientific">Stomatobaculum longum</name>
    <dbReference type="NCBI Taxonomy" id="796942"/>
    <lineage>
        <taxon>Bacteria</taxon>
        <taxon>Bacillati</taxon>
        <taxon>Bacillota</taxon>
        <taxon>Clostridia</taxon>
        <taxon>Lachnospirales</taxon>
        <taxon>Lachnospiraceae</taxon>
        <taxon>Stomatobaculum</taxon>
    </lineage>
</organism>
<evidence type="ECO:0000256" key="9">
    <source>
        <dbReference type="HAMAP-Rule" id="MF_00151"/>
    </source>
</evidence>
<feature type="binding site" evidence="9">
    <location>
        <position position="87"/>
    </location>
    <ligand>
        <name>substrate</name>
    </ligand>
</feature>
<keyword evidence="7 9" id="KW-0173">Coenzyme A biosynthesis</keyword>
<accession>A0AA36Y6K7</accession>
<dbReference type="PRINTS" id="PR01020">
    <property type="entry name" value="LPSBIOSNTHSS"/>
</dbReference>
<comment type="caution">
    <text evidence="11">The sequence shown here is derived from an EMBL/GenBank/DDBJ whole genome shotgun (WGS) entry which is preliminary data.</text>
</comment>
<keyword evidence="1 9" id="KW-0963">Cytoplasm</keyword>
<dbReference type="CDD" id="cd02163">
    <property type="entry name" value="PPAT"/>
    <property type="match status" value="1"/>
</dbReference>
<dbReference type="Gene3D" id="3.40.50.620">
    <property type="entry name" value="HUPs"/>
    <property type="match status" value="1"/>
</dbReference>